<dbReference type="InterPro" id="IPR040079">
    <property type="entry name" value="Glutathione_S-Trfase"/>
</dbReference>
<dbReference type="Proteomes" id="UP000235371">
    <property type="component" value="Unassembled WGS sequence"/>
</dbReference>
<reference evidence="6 7" key="1">
    <citation type="submission" date="2016-04" db="EMBL/GenBank/DDBJ databases">
        <title>A degradative enzymes factory behind the ericoid mycorrhizal symbiosis.</title>
        <authorList>
            <consortium name="DOE Joint Genome Institute"/>
            <person name="Martino E."/>
            <person name="Morin E."/>
            <person name="Grelet G."/>
            <person name="Kuo A."/>
            <person name="Kohler A."/>
            <person name="Daghino S."/>
            <person name="Barry K."/>
            <person name="Choi C."/>
            <person name="Cichocki N."/>
            <person name="Clum A."/>
            <person name="Copeland A."/>
            <person name="Hainaut M."/>
            <person name="Haridas S."/>
            <person name="Labutti K."/>
            <person name="Lindquist E."/>
            <person name="Lipzen A."/>
            <person name="Khouja H.-R."/>
            <person name="Murat C."/>
            <person name="Ohm R."/>
            <person name="Olson A."/>
            <person name="Spatafora J."/>
            <person name="Veneault-Fourrey C."/>
            <person name="Henrissat B."/>
            <person name="Grigoriev I."/>
            <person name="Martin F."/>
            <person name="Perotto S."/>
        </authorList>
    </citation>
    <scope>NUCLEOTIDE SEQUENCE [LARGE SCALE GENOMIC DNA]</scope>
    <source>
        <strain evidence="6 7">E</strain>
    </source>
</reference>
<dbReference type="EMBL" id="KZ613895">
    <property type="protein sequence ID" value="PMD52774.1"/>
    <property type="molecule type" value="Genomic_DNA"/>
</dbReference>
<dbReference type="CDD" id="cd03046">
    <property type="entry name" value="GST_N_GTT1_like"/>
    <property type="match status" value="1"/>
</dbReference>
<dbReference type="GeneID" id="36589600"/>
<dbReference type="InterPro" id="IPR036249">
    <property type="entry name" value="Thioredoxin-like_sf"/>
</dbReference>
<dbReference type="STRING" id="1095630.A0A2J6SPT6"/>
<dbReference type="PANTHER" id="PTHR44051:SF9">
    <property type="entry name" value="GLUTATHIONE S-TRANSFERASE 1"/>
    <property type="match status" value="1"/>
</dbReference>
<dbReference type="GO" id="GO:0016740">
    <property type="term" value="F:transferase activity"/>
    <property type="evidence" value="ECO:0007669"/>
    <property type="project" value="UniProtKB-KW"/>
</dbReference>
<evidence type="ECO:0000259" key="5">
    <source>
        <dbReference type="PROSITE" id="PS50405"/>
    </source>
</evidence>
<dbReference type="InterPro" id="IPR004046">
    <property type="entry name" value="GST_C"/>
</dbReference>
<evidence type="ECO:0000259" key="4">
    <source>
        <dbReference type="PROSITE" id="PS50404"/>
    </source>
</evidence>
<feature type="region of interest" description="Disordered" evidence="3">
    <location>
        <begin position="1"/>
        <end position="20"/>
    </location>
</feature>
<dbReference type="PANTHER" id="PTHR44051">
    <property type="entry name" value="GLUTATHIONE S-TRANSFERASE-RELATED"/>
    <property type="match status" value="1"/>
</dbReference>
<dbReference type="Gene3D" id="3.40.30.10">
    <property type="entry name" value="Glutaredoxin"/>
    <property type="match status" value="1"/>
</dbReference>
<dbReference type="Gene3D" id="1.20.1050.10">
    <property type="match status" value="1"/>
</dbReference>
<proteinExistence type="inferred from homology"/>
<comment type="similarity">
    <text evidence="1 2">Belongs to the GST superfamily.</text>
</comment>
<dbReference type="Pfam" id="PF00043">
    <property type="entry name" value="GST_C"/>
    <property type="match status" value="1"/>
</dbReference>
<evidence type="ECO:0000313" key="6">
    <source>
        <dbReference type="EMBL" id="PMD52774.1"/>
    </source>
</evidence>
<evidence type="ECO:0000256" key="1">
    <source>
        <dbReference type="ARBA" id="ARBA00007409"/>
    </source>
</evidence>
<dbReference type="AlphaFoldDB" id="A0A2J6SPT6"/>
<feature type="domain" description="GST C-terminal" evidence="5">
    <location>
        <begin position="90"/>
        <end position="237"/>
    </location>
</feature>
<dbReference type="InterPro" id="IPR010987">
    <property type="entry name" value="Glutathione-S-Trfase_C-like"/>
</dbReference>
<dbReference type="SFLD" id="SFLDG00358">
    <property type="entry name" value="Main_(cytGST)"/>
    <property type="match status" value="1"/>
</dbReference>
<dbReference type="SUPFAM" id="SSF47616">
    <property type="entry name" value="GST C-terminal domain-like"/>
    <property type="match status" value="1"/>
</dbReference>
<dbReference type="InParanoid" id="A0A2J6SPT6"/>
<dbReference type="OrthoDB" id="2309723at2759"/>
<sequence>MSAKEATPEAAPKAGLPTLHHLSDSQSQSIVWLLEEVDVEYNLVLYKRDQGHRAPPELLDVQQLGKSPVFVAADGRTIIERSAISAYILKTYDTTGKHAPSDWVKDEILNSYAGASLGPLTTVELMFDLAAKHTPWPLVYIARAFRKGIQKNFTTGEFKKSMAFLEGELSDNEWFNGKEFGRADIMLSFPIDYIHMRKWADLEKDHPKISAWRQRVWERPAWKRGLEKGNGYDLTLF</sequence>
<evidence type="ECO:0000256" key="2">
    <source>
        <dbReference type="RuleBase" id="RU003494"/>
    </source>
</evidence>
<dbReference type="SUPFAM" id="SSF52833">
    <property type="entry name" value="Thioredoxin-like"/>
    <property type="match status" value="1"/>
</dbReference>
<protein>
    <submittedName>
        <fullName evidence="6">Glutathione S-transferase</fullName>
    </submittedName>
</protein>
<feature type="compositionally biased region" description="Low complexity" evidence="3">
    <location>
        <begin position="1"/>
        <end position="14"/>
    </location>
</feature>
<evidence type="ECO:0000256" key="3">
    <source>
        <dbReference type="SAM" id="MobiDB-lite"/>
    </source>
</evidence>
<keyword evidence="6" id="KW-0808">Transferase</keyword>
<evidence type="ECO:0000313" key="7">
    <source>
        <dbReference type="Proteomes" id="UP000235371"/>
    </source>
</evidence>
<dbReference type="PROSITE" id="PS50404">
    <property type="entry name" value="GST_NTER"/>
    <property type="match status" value="1"/>
</dbReference>
<dbReference type="SFLD" id="SFLDS00019">
    <property type="entry name" value="Glutathione_Transferase_(cytos"/>
    <property type="match status" value="1"/>
</dbReference>
<dbReference type="InterPro" id="IPR004045">
    <property type="entry name" value="Glutathione_S-Trfase_N"/>
</dbReference>
<dbReference type="RefSeq" id="XP_024729678.1">
    <property type="nucleotide sequence ID" value="XM_024881523.1"/>
</dbReference>
<feature type="domain" description="GST N-terminal" evidence="4">
    <location>
        <begin position="14"/>
        <end position="96"/>
    </location>
</feature>
<name>A0A2J6SPT6_9HELO</name>
<dbReference type="InterPro" id="IPR036282">
    <property type="entry name" value="Glutathione-S-Trfase_C_sf"/>
</dbReference>
<dbReference type="PROSITE" id="PS50405">
    <property type="entry name" value="GST_CTER"/>
    <property type="match status" value="1"/>
</dbReference>
<keyword evidence="7" id="KW-1185">Reference proteome</keyword>
<organism evidence="6 7">
    <name type="scientific">Hyaloscypha bicolor E</name>
    <dbReference type="NCBI Taxonomy" id="1095630"/>
    <lineage>
        <taxon>Eukaryota</taxon>
        <taxon>Fungi</taxon>
        <taxon>Dikarya</taxon>
        <taxon>Ascomycota</taxon>
        <taxon>Pezizomycotina</taxon>
        <taxon>Leotiomycetes</taxon>
        <taxon>Helotiales</taxon>
        <taxon>Hyaloscyphaceae</taxon>
        <taxon>Hyaloscypha</taxon>
        <taxon>Hyaloscypha bicolor</taxon>
    </lineage>
</organism>
<dbReference type="Pfam" id="PF02798">
    <property type="entry name" value="GST_N"/>
    <property type="match status" value="1"/>
</dbReference>
<gene>
    <name evidence="6" type="ORF">K444DRAFT_619482</name>
</gene>
<accession>A0A2J6SPT6</accession>